<dbReference type="GO" id="GO:0016757">
    <property type="term" value="F:glycosyltransferase activity"/>
    <property type="evidence" value="ECO:0007669"/>
    <property type="project" value="UniProtKB-KW"/>
</dbReference>
<dbReference type="InterPro" id="IPR001173">
    <property type="entry name" value="Glyco_trans_2-like"/>
</dbReference>
<proteinExistence type="predicted"/>
<feature type="domain" description="Glycosyltransferase 2-like" evidence="1">
    <location>
        <begin position="19"/>
        <end position="116"/>
    </location>
</feature>
<dbReference type="InterPro" id="IPR029044">
    <property type="entry name" value="Nucleotide-diphossugar_trans"/>
</dbReference>
<dbReference type="RefSeq" id="WP_317542075.1">
    <property type="nucleotide sequence ID" value="NZ_JAWLKB010000005.1"/>
</dbReference>
<comment type="caution">
    <text evidence="2">The sequence shown here is derived from an EMBL/GenBank/DDBJ whole genome shotgun (WGS) entry which is preliminary data.</text>
</comment>
<evidence type="ECO:0000313" key="2">
    <source>
        <dbReference type="EMBL" id="MDV6267805.1"/>
    </source>
</evidence>
<dbReference type="PANTHER" id="PTHR10859">
    <property type="entry name" value="GLYCOSYL TRANSFERASE"/>
    <property type="match status" value="1"/>
</dbReference>
<keyword evidence="2" id="KW-0808">Transferase</keyword>
<keyword evidence="3" id="KW-1185">Reference proteome</keyword>
<protein>
    <submittedName>
        <fullName evidence="2">Glycosyltransferase</fullName>
        <ecNumber evidence="2">2.4.-.-</ecNumber>
    </submittedName>
</protein>
<dbReference type="EC" id="2.4.-.-" evidence="2"/>
<organism evidence="2 3">
    <name type="scientific">Rhodococcus globerulus</name>
    <dbReference type="NCBI Taxonomy" id="33008"/>
    <lineage>
        <taxon>Bacteria</taxon>
        <taxon>Bacillati</taxon>
        <taxon>Actinomycetota</taxon>
        <taxon>Actinomycetes</taxon>
        <taxon>Mycobacteriales</taxon>
        <taxon>Nocardiaceae</taxon>
        <taxon>Rhodococcus</taxon>
    </lineage>
</organism>
<evidence type="ECO:0000313" key="3">
    <source>
        <dbReference type="Proteomes" id="UP001185927"/>
    </source>
</evidence>
<dbReference type="Proteomes" id="UP001185927">
    <property type="component" value="Unassembled WGS sequence"/>
</dbReference>
<dbReference type="Gene3D" id="3.90.550.10">
    <property type="entry name" value="Spore Coat Polysaccharide Biosynthesis Protein SpsA, Chain A"/>
    <property type="match status" value="1"/>
</dbReference>
<keyword evidence="2" id="KW-0328">Glycosyltransferase</keyword>
<name>A0ABU4BUA6_RHOGO</name>
<sequence>MATSRTEPVRGESATPELSVVIPAYNSGEVLESTVRQFAEYFSANPAKSTSPVEIIVVENGSTDNTADVCAALSAAWSWPGVTFRPMSSDKGMGAALRAGIIASRGERVLLTADDLPFGFGDIEGANRVMAELGSVPPVVIGSKAHAESEVQRGLLRAIMTGGFATLRRAILGTRTGDPQGTFIVDGTLVRQIAPALAERGFLFTTELDYALELAGVRPVEVPIRLSDDHLAHASRISPKDVIQMANGLLSLRRRKKELAAVAGPGYRG</sequence>
<evidence type="ECO:0000259" key="1">
    <source>
        <dbReference type="Pfam" id="PF00535"/>
    </source>
</evidence>
<reference evidence="2 3" key="1">
    <citation type="submission" date="2023-10" db="EMBL/GenBank/DDBJ databases">
        <title>Development of a sustainable strategy for remediation of hydrocarbon-contaminated territories based on the waste exchange concept.</title>
        <authorList>
            <person name="Krivoruchko A."/>
        </authorList>
    </citation>
    <scope>NUCLEOTIDE SEQUENCE [LARGE SCALE GENOMIC DNA]</scope>
    <source>
        <strain evidence="2 3">IEGM 1203</strain>
    </source>
</reference>
<accession>A0ABU4BUA6</accession>
<dbReference type="Pfam" id="PF00535">
    <property type="entry name" value="Glycos_transf_2"/>
    <property type="match status" value="1"/>
</dbReference>
<dbReference type="SUPFAM" id="SSF53448">
    <property type="entry name" value="Nucleotide-diphospho-sugar transferases"/>
    <property type="match status" value="1"/>
</dbReference>
<dbReference type="PANTHER" id="PTHR10859:SF91">
    <property type="entry name" value="DOLICHYL-PHOSPHATE BETA-GLUCOSYLTRANSFERASE"/>
    <property type="match status" value="1"/>
</dbReference>
<gene>
    <name evidence="2" type="ORF">R3Q16_14415</name>
</gene>
<dbReference type="EMBL" id="JAWLKB010000005">
    <property type="protein sequence ID" value="MDV6267805.1"/>
    <property type="molecule type" value="Genomic_DNA"/>
</dbReference>